<evidence type="ECO:0000313" key="6">
    <source>
        <dbReference type="EMBL" id="AQS87871.1"/>
    </source>
</evidence>
<dbReference type="InterPro" id="IPR009057">
    <property type="entry name" value="Homeodomain-like_sf"/>
</dbReference>
<feature type="DNA-binding region" description="H-T-H motif" evidence="4">
    <location>
        <begin position="38"/>
        <end position="57"/>
    </location>
</feature>
<dbReference type="SUPFAM" id="SSF48498">
    <property type="entry name" value="Tetracyclin repressor-like, C-terminal domain"/>
    <property type="match status" value="1"/>
</dbReference>
<feature type="domain" description="HTH tetR-type" evidence="5">
    <location>
        <begin position="16"/>
        <end position="75"/>
    </location>
</feature>
<evidence type="ECO:0000256" key="3">
    <source>
        <dbReference type="ARBA" id="ARBA00023163"/>
    </source>
</evidence>
<dbReference type="InterPro" id="IPR001647">
    <property type="entry name" value="HTH_TetR"/>
</dbReference>
<protein>
    <submittedName>
        <fullName evidence="6">TetR family transcriptional regulator</fullName>
    </submittedName>
</protein>
<name>A0A1U9KPX1_9PROT</name>
<keyword evidence="3" id="KW-0804">Transcription</keyword>
<reference evidence="6 7" key="1">
    <citation type="submission" date="2016-03" db="EMBL/GenBank/DDBJ databases">
        <title>Acetic acid bacteria sequencing.</title>
        <authorList>
            <person name="Brandt J."/>
            <person name="Jakob F."/>
            <person name="Vogel R.F."/>
        </authorList>
    </citation>
    <scope>NUCLEOTIDE SEQUENCE [LARGE SCALE GENOMIC DNA]</scope>
    <source>
        <strain evidence="6 7">NBRC 101099</strain>
    </source>
</reference>
<dbReference type="PANTHER" id="PTHR30055:SF234">
    <property type="entry name" value="HTH-TYPE TRANSCRIPTIONAL REGULATOR BETI"/>
    <property type="match status" value="1"/>
</dbReference>
<dbReference type="GO" id="GO:0003700">
    <property type="term" value="F:DNA-binding transcription factor activity"/>
    <property type="evidence" value="ECO:0007669"/>
    <property type="project" value="TreeGrafter"/>
</dbReference>
<dbReference type="SUPFAM" id="SSF46689">
    <property type="entry name" value="Homeodomain-like"/>
    <property type="match status" value="1"/>
</dbReference>
<evidence type="ECO:0000256" key="1">
    <source>
        <dbReference type="ARBA" id="ARBA00023015"/>
    </source>
</evidence>
<dbReference type="Pfam" id="PF21597">
    <property type="entry name" value="TetR_C_43"/>
    <property type="match status" value="1"/>
</dbReference>
<dbReference type="Pfam" id="PF00440">
    <property type="entry name" value="TetR_N"/>
    <property type="match status" value="1"/>
</dbReference>
<dbReference type="KEGG" id="nch:A0U93_07905"/>
<evidence type="ECO:0000256" key="2">
    <source>
        <dbReference type="ARBA" id="ARBA00023125"/>
    </source>
</evidence>
<dbReference type="PANTHER" id="PTHR30055">
    <property type="entry name" value="HTH-TYPE TRANSCRIPTIONAL REGULATOR RUTR"/>
    <property type="match status" value="1"/>
</dbReference>
<gene>
    <name evidence="6" type="ORF">A0U93_07905</name>
</gene>
<dbReference type="RefSeq" id="WP_077806876.1">
    <property type="nucleotide sequence ID" value="NZ_BJXS01000007.1"/>
</dbReference>
<dbReference type="Gene3D" id="1.10.357.10">
    <property type="entry name" value="Tetracycline Repressor, domain 2"/>
    <property type="match status" value="1"/>
</dbReference>
<accession>A0A1U9KPX1</accession>
<sequence>MSDAKKSARRPRRDGAENRRKLIEATKAAFSAGEHDVRMDEIARRAGVGVGTLYRHFPNRDALIEAVYRAEVEKLADMARQLARTHAPLDALRAWMLVFVDYVAAKQLIAPALNVLVSGSCTLYQTTSDVITTAIDTLTARAVASGDLRADVEPMDLLRALVGVSNVAAAPDWAAGARRLVDILIAGSRSGAQP</sequence>
<dbReference type="OrthoDB" id="9803547at2"/>
<keyword evidence="7" id="KW-1185">Reference proteome</keyword>
<organism evidence="6 7">
    <name type="scientific">Neoasaia chiangmaiensis</name>
    <dbReference type="NCBI Taxonomy" id="320497"/>
    <lineage>
        <taxon>Bacteria</taxon>
        <taxon>Pseudomonadati</taxon>
        <taxon>Pseudomonadota</taxon>
        <taxon>Alphaproteobacteria</taxon>
        <taxon>Acetobacterales</taxon>
        <taxon>Acetobacteraceae</taxon>
        <taxon>Neoasaia</taxon>
    </lineage>
</organism>
<dbReference type="InterPro" id="IPR036271">
    <property type="entry name" value="Tet_transcr_reg_TetR-rel_C_sf"/>
</dbReference>
<evidence type="ECO:0000256" key="4">
    <source>
        <dbReference type="PROSITE-ProRule" id="PRU00335"/>
    </source>
</evidence>
<dbReference type="InterPro" id="IPR049445">
    <property type="entry name" value="TetR_SbtR-like_C"/>
</dbReference>
<evidence type="ECO:0000259" key="5">
    <source>
        <dbReference type="PROSITE" id="PS50977"/>
    </source>
</evidence>
<dbReference type="EMBL" id="CP014691">
    <property type="protein sequence ID" value="AQS87871.1"/>
    <property type="molecule type" value="Genomic_DNA"/>
</dbReference>
<dbReference type="AlphaFoldDB" id="A0A1U9KPX1"/>
<dbReference type="STRING" id="320497.A0U93_07905"/>
<keyword evidence="1" id="KW-0805">Transcription regulation</keyword>
<dbReference type="Proteomes" id="UP000188604">
    <property type="component" value="Chromosome"/>
</dbReference>
<evidence type="ECO:0000313" key="7">
    <source>
        <dbReference type="Proteomes" id="UP000188604"/>
    </source>
</evidence>
<dbReference type="InterPro" id="IPR050109">
    <property type="entry name" value="HTH-type_TetR-like_transc_reg"/>
</dbReference>
<dbReference type="GO" id="GO:0000976">
    <property type="term" value="F:transcription cis-regulatory region binding"/>
    <property type="evidence" value="ECO:0007669"/>
    <property type="project" value="TreeGrafter"/>
</dbReference>
<keyword evidence="2 4" id="KW-0238">DNA-binding</keyword>
<dbReference type="PROSITE" id="PS50977">
    <property type="entry name" value="HTH_TETR_2"/>
    <property type="match status" value="1"/>
</dbReference>
<proteinExistence type="predicted"/>